<keyword evidence="1" id="KW-0472">Membrane</keyword>
<comment type="caution">
    <text evidence="3">The sequence shown here is derived from an EMBL/GenBank/DDBJ whole genome shotgun (WGS) entry which is preliminary data.</text>
</comment>
<evidence type="ECO:0000313" key="3">
    <source>
        <dbReference type="EMBL" id="RBQ14142.1"/>
    </source>
</evidence>
<accession>A0A366LLV8</accession>
<evidence type="ECO:0008006" key="5">
    <source>
        <dbReference type="Google" id="ProtNLM"/>
    </source>
</evidence>
<proteinExistence type="predicted"/>
<dbReference type="EMBL" id="QMEY01000037">
    <property type="protein sequence ID" value="RBQ14142.1"/>
    <property type="molecule type" value="Genomic_DNA"/>
</dbReference>
<feature type="transmembrane region" description="Helical" evidence="1">
    <location>
        <begin position="360"/>
        <end position="380"/>
    </location>
</feature>
<evidence type="ECO:0000256" key="2">
    <source>
        <dbReference type="SAM" id="SignalP"/>
    </source>
</evidence>
<feature type="transmembrane region" description="Helical" evidence="1">
    <location>
        <begin position="306"/>
        <end position="325"/>
    </location>
</feature>
<name>A0A366LLV8_9ACTN</name>
<keyword evidence="2" id="KW-0732">Signal</keyword>
<sequence length="392" mass="42248">MACGYMVRLPAVLLTLSVGLSCVHAGQEVLNRAADRRVFAQLGNAVTVKLSGSFAREAEGEITTAVGRWVRRADKAGQIILVHPSLIHQRVPQARSALIVNQTFIAKQGVMNPTGHLYQLRPQGKENLQLIVPQALASHTSSILAAVREELSATDKAGARIEAETLPAKTGQMVFTYGATRSIGQGSSVVEDPVLVVVPNGSTIVSDGAYTASVTHDEVIFTDPQDVLHELNDPQLRGVVLALSPVAEKSAVEYRRVILELRLSAVTLALALAVLFMAAIGVSIVHTRKNAQAVFVKHISGWRFLAIYRVMFGAELLLLTLPLIWTTWQKWDVSHQVAAYTAAGLPPPPRLQAPEVWETLLAAEVAGTGLLMIFTALAVFHRRIVHEGAAVA</sequence>
<evidence type="ECO:0000256" key="1">
    <source>
        <dbReference type="SAM" id="Phobius"/>
    </source>
</evidence>
<reference evidence="3 4" key="1">
    <citation type="submission" date="2018-06" db="EMBL/GenBank/DDBJ databases">
        <title>Sphaerisporangium craniellae sp. nov., isolated from a marine sponge in the South China Sea.</title>
        <authorList>
            <person name="Li L."/>
        </authorList>
    </citation>
    <scope>NUCLEOTIDE SEQUENCE [LARGE SCALE GENOMIC DNA]</scope>
    <source>
        <strain evidence="3 4">LHW63015</strain>
    </source>
</reference>
<organism evidence="3 4">
    <name type="scientific">Spongiactinospora rosea</name>
    <dbReference type="NCBI Taxonomy" id="2248750"/>
    <lineage>
        <taxon>Bacteria</taxon>
        <taxon>Bacillati</taxon>
        <taxon>Actinomycetota</taxon>
        <taxon>Actinomycetes</taxon>
        <taxon>Streptosporangiales</taxon>
        <taxon>Streptosporangiaceae</taxon>
        <taxon>Spongiactinospora</taxon>
    </lineage>
</organism>
<dbReference type="AlphaFoldDB" id="A0A366LLV8"/>
<keyword evidence="1" id="KW-0812">Transmembrane</keyword>
<gene>
    <name evidence="3" type="ORF">DP939_42015</name>
</gene>
<protein>
    <recommendedName>
        <fullName evidence="5">MacB-like periplasmic core domain-containing protein</fullName>
    </recommendedName>
</protein>
<dbReference type="Proteomes" id="UP000253303">
    <property type="component" value="Unassembled WGS sequence"/>
</dbReference>
<evidence type="ECO:0000313" key="4">
    <source>
        <dbReference type="Proteomes" id="UP000253303"/>
    </source>
</evidence>
<keyword evidence="1" id="KW-1133">Transmembrane helix</keyword>
<keyword evidence="4" id="KW-1185">Reference proteome</keyword>
<feature type="chain" id="PRO_5017050019" description="MacB-like periplasmic core domain-containing protein" evidence="2">
    <location>
        <begin position="26"/>
        <end position="392"/>
    </location>
</feature>
<feature type="signal peptide" evidence="2">
    <location>
        <begin position="1"/>
        <end position="25"/>
    </location>
</feature>
<feature type="transmembrane region" description="Helical" evidence="1">
    <location>
        <begin position="263"/>
        <end position="285"/>
    </location>
</feature>